<comment type="caution">
    <text evidence="5">The sequence shown here is derived from an EMBL/GenBank/DDBJ whole genome shotgun (WGS) entry which is preliminary data.</text>
</comment>
<dbReference type="InterPro" id="IPR000055">
    <property type="entry name" value="Restrct_endonuc_typeI_TRD"/>
</dbReference>
<accession>A0A3D9AQF6</accession>
<dbReference type="GO" id="GO:0003677">
    <property type="term" value="F:DNA binding"/>
    <property type="evidence" value="ECO:0007669"/>
    <property type="project" value="UniProtKB-KW"/>
</dbReference>
<sequence length="255" mass="29229">MKNKNSHSRTINDNLERMAKTLYDYWFVQFDFPDENGNPYKSNGGKMIWNEVLRREIPEGWGFQTIEELGTITGGSTPSKANKENFSKNDIPWITPKDLSQNIGNKFIARGEFDVTEKGFKEASLNILPANSVLMSSRAPIGYLAINRFDCTTNQGFKSIVCNKEYPFEYVFYVLKQNMLSIEANASGSTFKEISTSVLKTIKILKPQKRLVNQFENSASVIFQQQNNLEQQNQQLTQLRDWLLPMLMNGQVKVE</sequence>
<organism evidence="5 6">
    <name type="scientific">Candidatus Chryseobacterium massiliense</name>
    <dbReference type="NCBI Taxonomy" id="204089"/>
    <lineage>
        <taxon>Bacteria</taxon>
        <taxon>Pseudomonadati</taxon>
        <taxon>Bacteroidota</taxon>
        <taxon>Flavobacteriia</taxon>
        <taxon>Flavobacteriales</taxon>
        <taxon>Weeksellaceae</taxon>
        <taxon>Chryseobacterium group</taxon>
        <taxon>Chryseobacterium</taxon>
    </lineage>
</organism>
<keyword evidence="2" id="KW-0680">Restriction system</keyword>
<keyword evidence="6" id="KW-1185">Reference proteome</keyword>
<dbReference type="InterPro" id="IPR052021">
    <property type="entry name" value="Type-I_RS_S_subunit"/>
</dbReference>
<reference evidence="5 6" key="1">
    <citation type="journal article" date="2004" name="Emerg. Infect. Dis.">
        <title>Amoebae-resisting bacteria isolated from human nasal swabs by amoebal coculture.</title>
        <authorList>
            <person name="Greub G."/>
            <person name="La Scola B."/>
            <person name="Raoult D."/>
        </authorList>
    </citation>
    <scope>NUCLEOTIDE SEQUENCE [LARGE SCALE GENOMIC DNA]</scope>
    <source>
        <strain evidence="5 6">CCUG 51329</strain>
    </source>
</reference>
<dbReference type="AlphaFoldDB" id="A0A3D9AQF6"/>
<dbReference type="SUPFAM" id="SSF116734">
    <property type="entry name" value="DNA methylase specificity domain"/>
    <property type="match status" value="1"/>
</dbReference>
<keyword evidence="3" id="KW-0238">DNA-binding</keyword>
<gene>
    <name evidence="5" type="ORF">DRF68_16835</name>
</gene>
<dbReference type="InterPro" id="IPR044946">
    <property type="entry name" value="Restrct_endonuc_typeI_TRD_sf"/>
</dbReference>
<evidence type="ECO:0000256" key="3">
    <source>
        <dbReference type="ARBA" id="ARBA00023125"/>
    </source>
</evidence>
<dbReference type="Proteomes" id="UP000256924">
    <property type="component" value="Unassembled WGS sequence"/>
</dbReference>
<evidence type="ECO:0000259" key="4">
    <source>
        <dbReference type="Pfam" id="PF01420"/>
    </source>
</evidence>
<comment type="similarity">
    <text evidence="1">Belongs to the type-I restriction system S methylase family.</text>
</comment>
<dbReference type="PANTHER" id="PTHR30408">
    <property type="entry name" value="TYPE-1 RESTRICTION ENZYME ECOKI SPECIFICITY PROTEIN"/>
    <property type="match status" value="1"/>
</dbReference>
<feature type="domain" description="Type I restriction modification DNA specificity" evidence="4">
    <location>
        <begin position="58"/>
        <end position="208"/>
    </location>
</feature>
<name>A0A3D9AQF6_9FLAO</name>
<evidence type="ECO:0000256" key="1">
    <source>
        <dbReference type="ARBA" id="ARBA00010923"/>
    </source>
</evidence>
<dbReference type="CDD" id="cd17273">
    <property type="entry name" value="RMtype1_S_EcoJA69PI-TRD1-CR1_like"/>
    <property type="match status" value="1"/>
</dbReference>
<dbReference type="GO" id="GO:0009307">
    <property type="term" value="P:DNA restriction-modification system"/>
    <property type="evidence" value="ECO:0007669"/>
    <property type="project" value="UniProtKB-KW"/>
</dbReference>
<evidence type="ECO:0000313" key="6">
    <source>
        <dbReference type="Proteomes" id="UP000256924"/>
    </source>
</evidence>
<dbReference type="EMBL" id="QNVU01000042">
    <property type="protein sequence ID" value="REC43543.1"/>
    <property type="molecule type" value="Genomic_DNA"/>
</dbReference>
<dbReference type="RefSeq" id="WP_116099594.1">
    <property type="nucleotide sequence ID" value="NZ_QNVU01000042.1"/>
</dbReference>
<protein>
    <recommendedName>
        <fullName evidence="4">Type I restriction modification DNA specificity domain-containing protein</fullName>
    </recommendedName>
</protein>
<evidence type="ECO:0000256" key="2">
    <source>
        <dbReference type="ARBA" id="ARBA00022747"/>
    </source>
</evidence>
<evidence type="ECO:0000313" key="5">
    <source>
        <dbReference type="EMBL" id="REC43543.1"/>
    </source>
</evidence>
<dbReference type="Pfam" id="PF01420">
    <property type="entry name" value="Methylase_S"/>
    <property type="match status" value="1"/>
</dbReference>
<dbReference type="Gene3D" id="3.90.220.20">
    <property type="entry name" value="DNA methylase specificity domains"/>
    <property type="match status" value="1"/>
</dbReference>
<proteinExistence type="inferred from homology"/>
<dbReference type="PANTHER" id="PTHR30408:SF13">
    <property type="entry name" value="TYPE I RESTRICTION ENZYME HINDI SPECIFICITY SUBUNIT"/>
    <property type="match status" value="1"/>
</dbReference>